<proteinExistence type="predicted"/>
<dbReference type="RefSeq" id="XP_014175885.1">
    <property type="nucleotide sequence ID" value="XM_014320410.1"/>
</dbReference>
<dbReference type="HOGENOM" id="CLU_1057885_0_0_1"/>
<dbReference type="InParanoid" id="F0X7T9"/>
<dbReference type="EMBL" id="GL629729">
    <property type="protein sequence ID" value="EFX06403.1"/>
    <property type="molecule type" value="Genomic_DNA"/>
</dbReference>
<dbReference type="AlphaFoldDB" id="F0X7T9"/>
<keyword evidence="2" id="KW-1185">Reference proteome</keyword>
<dbReference type="Proteomes" id="UP000007796">
    <property type="component" value="Unassembled WGS sequence"/>
</dbReference>
<dbReference type="STRING" id="655863.F0X7T9"/>
<reference evidence="1 2" key="1">
    <citation type="journal article" date="2011" name="Proc. Natl. Acad. Sci. U.S.A.">
        <title>Genome and transcriptome analyses of the mountain pine beetle-fungal symbiont Grosmannia clavigera, a lodgepole pine pathogen.</title>
        <authorList>
            <person name="DiGuistini S."/>
            <person name="Wang Y."/>
            <person name="Liao N.Y."/>
            <person name="Taylor G."/>
            <person name="Tanguay P."/>
            <person name="Feau N."/>
            <person name="Henrissat B."/>
            <person name="Chan S.K."/>
            <person name="Hesse-Orce U."/>
            <person name="Alamouti S.M."/>
            <person name="Tsui C.K.M."/>
            <person name="Docking R.T."/>
            <person name="Levasseur A."/>
            <person name="Haridas S."/>
            <person name="Robertson G."/>
            <person name="Birol I."/>
            <person name="Holt R.A."/>
            <person name="Marra M.A."/>
            <person name="Hamelin R.C."/>
            <person name="Hirst M."/>
            <person name="Jones S.J.M."/>
            <person name="Bohlmann J."/>
            <person name="Breuil C."/>
        </authorList>
    </citation>
    <scope>NUCLEOTIDE SEQUENCE [LARGE SCALE GENOMIC DNA]</scope>
    <source>
        <strain evidence="2">kw1407 / UAMH 11150</strain>
    </source>
</reference>
<dbReference type="OrthoDB" id="4583262at2759"/>
<evidence type="ECO:0000313" key="2">
    <source>
        <dbReference type="Proteomes" id="UP000007796"/>
    </source>
</evidence>
<organism evidence="2">
    <name type="scientific">Grosmannia clavigera (strain kw1407 / UAMH 11150)</name>
    <name type="common">Blue stain fungus</name>
    <name type="synonym">Graphiocladiella clavigera</name>
    <dbReference type="NCBI Taxonomy" id="655863"/>
    <lineage>
        <taxon>Eukaryota</taxon>
        <taxon>Fungi</taxon>
        <taxon>Dikarya</taxon>
        <taxon>Ascomycota</taxon>
        <taxon>Pezizomycotina</taxon>
        <taxon>Sordariomycetes</taxon>
        <taxon>Sordariomycetidae</taxon>
        <taxon>Ophiostomatales</taxon>
        <taxon>Ophiostomataceae</taxon>
        <taxon>Leptographium</taxon>
    </lineage>
</organism>
<protein>
    <submittedName>
        <fullName evidence="1">Uncharacterized protein</fullName>
    </submittedName>
</protein>
<sequence length="263" mass="29815">MPTDAKVAEMIERMSDVMTKVRGDRPGSPMSTFRQTLLALAMDCGIDWIRRFPDVMSTGTNGTQPWMHGELGGTHNSDVTAAATQLLSYLNIQEGDSRRNDYLEVTIRFVACILDDRLKFLTLMPRRIQTGPDDWAITAAPSNRSWIAVPVVLASQPLWQKRAWVVEPFDPDAEPERPEEHLPDPVQAAMSDRIAEDIFPVLTSDYADRRSTWRLRKEQEFFGCGPLVADNNSAMILLKKQKVYGVEDYNWAEIKKISQRAES</sequence>
<dbReference type="GeneID" id="25980189"/>
<accession>F0X7T9</accession>
<evidence type="ECO:0000313" key="1">
    <source>
        <dbReference type="EMBL" id="EFX06403.1"/>
    </source>
</evidence>
<gene>
    <name evidence="1" type="ORF">CMQ_6724</name>
</gene>
<name>F0X7T9_GROCL</name>